<dbReference type="InterPro" id="IPR000209">
    <property type="entry name" value="Peptidase_S8/S53_dom"/>
</dbReference>
<dbReference type="SUPFAM" id="SSF52743">
    <property type="entry name" value="Subtilisin-like"/>
    <property type="match status" value="1"/>
</dbReference>
<evidence type="ECO:0000256" key="2">
    <source>
        <dbReference type="ARBA" id="ARBA00004613"/>
    </source>
</evidence>
<dbReference type="RefSeq" id="WP_268305948.1">
    <property type="nucleotide sequence ID" value="NZ_JALAJL010000044.1"/>
</dbReference>
<comment type="caution">
    <text evidence="12">The sequence shown here is derived from an EMBL/GenBank/DDBJ whole genome shotgun (WGS) entry which is preliminary data.</text>
</comment>
<name>A0AA90EUL8_9BACI</name>
<comment type="similarity">
    <text evidence="3 9">Belongs to the peptidase S8 family.</text>
</comment>
<dbReference type="PANTHER" id="PTHR43806">
    <property type="entry name" value="PEPTIDASE S8"/>
    <property type="match status" value="1"/>
</dbReference>
<evidence type="ECO:0000256" key="6">
    <source>
        <dbReference type="ARBA" id="ARBA00022801"/>
    </source>
</evidence>
<feature type="active site" description="Charge relay system" evidence="9">
    <location>
        <position position="641"/>
    </location>
</feature>
<organism evidence="12 13">
    <name type="scientific">Bacillus haynesii</name>
    <dbReference type="NCBI Taxonomy" id="1925021"/>
    <lineage>
        <taxon>Bacteria</taxon>
        <taxon>Bacillati</taxon>
        <taxon>Bacillota</taxon>
        <taxon>Bacilli</taxon>
        <taxon>Bacillales</taxon>
        <taxon>Bacillaceae</taxon>
        <taxon>Bacillus</taxon>
    </lineage>
</organism>
<dbReference type="PANTHER" id="PTHR43806:SF11">
    <property type="entry name" value="CEREVISIN-RELATED"/>
    <property type="match status" value="1"/>
</dbReference>
<evidence type="ECO:0000256" key="9">
    <source>
        <dbReference type="PROSITE-ProRule" id="PRU01240"/>
    </source>
</evidence>
<keyword evidence="8" id="KW-0106">Calcium</keyword>
<dbReference type="Pfam" id="PF00082">
    <property type="entry name" value="Peptidase_S8"/>
    <property type="match status" value="1"/>
</dbReference>
<evidence type="ECO:0000259" key="10">
    <source>
        <dbReference type="Pfam" id="PF00082"/>
    </source>
</evidence>
<dbReference type="InterPro" id="IPR022398">
    <property type="entry name" value="Peptidase_S8_His-AS"/>
</dbReference>
<accession>A0AA90EUL8</accession>
<dbReference type="GO" id="GO:0005576">
    <property type="term" value="C:extracellular region"/>
    <property type="evidence" value="ECO:0007669"/>
    <property type="project" value="UniProtKB-SubCell"/>
</dbReference>
<keyword evidence="4" id="KW-0964">Secreted</keyword>
<comment type="cofactor">
    <cofactor evidence="1">
        <name>Ca(2+)</name>
        <dbReference type="ChEBI" id="CHEBI:29108"/>
    </cofactor>
</comment>
<dbReference type="NCBIfam" id="NF033510">
    <property type="entry name" value="Ca_tandemer"/>
    <property type="match status" value="1"/>
</dbReference>
<feature type="domain" description="Bacterial Ig" evidence="11">
    <location>
        <begin position="967"/>
        <end position="1045"/>
    </location>
</feature>
<dbReference type="PRINTS" id="PR00723">
    <property type="entry name" value="SUBTILISIN"/>
</dbReference>
<evidence type="ECO:0000256" key="5">
    <source>
        <dbReference type="ARBA" id="ARBA00022670"/>
    </source>
</evidence>
<protein>
    <submittedName>
        <fullName evidence="12">Peptidase S8</fullName>
    </submittedName>
</protein>
<keyword evidence="5 9" id="KW-0645">Protease</keyword>
<dbReference type="InterPro" id="IPR015500">
    <property type="entry name" value="Peptidase_S8_subtilisin-rel"/>
</dbReference>
<sequence>MNKRIVKSSIAFFLLVALIFGQLPLLPKTMAAEDSVPISETTLTGASPVEASFQSEDEVHWYKINPSNQEIANYTHFRVKLKSAAELNISVYSSLENATDQQTFDRYNGYSYENNPALIDFPIAWKGPYYIKVENHHDEENETTSITDISYTISYEGVTLPPSNQEAEEECPAELSVSERETGKGILKQLRTIRDEVLSKTEKGKELSSFYYKAAPFISAKMLFNKSMRDSVYKDLVQLKPLFADVAKNGQESAHTITNDDQKAISRLYETARASVPESLKKQLDQVAKDIGIEQLTGSKVSAVLEKAGMATASSSAPEKRYIVKLKDGKKPGSFKSKAQSSGVQALEPLDKSKPAFKDMYVVEMKESRSSGFKAAAKQYQAAAAKIAKMPEVEFVEQVQQYEALSADTQYPYQWSLKNNGKNRAANADIQFEQLQKLMKGKKLKDTVIAVVDTGVDHTLADLSDSVKKDEGYNYIGRTADAMDDNGHGTHVSGIIAAAQDNHFSMAGINAYAKILPVKVLDSSGSGDTEQIANGIIYAADHGAKVINLSLGGPYSRVMEYALKYAASKNVTIVAATGNDGVSEISYPASSKYTLSVGATNNLDLVSDYSNYGKGLDMVAPGTDIPSLVPDGNVTYMSGTSMAAPHVTAAAGLLLSQNPSLKPKQVAQLLTETTADVAFEEQDNPNPDYDLDVEPAAQIPGYDFVSGWGRLNVYHAASVFELNMKVHPVLNRHTAVTGTAKSGVAVKILRGKQVLGTGTAGKSGAFSVKIPAQKAGQVLHVAASGHQAEAALRTVVEKAPKNPSVKRITNKDTAVTGKTAASYTIKVKNASKKVIAQGKADASGAFKVKINKQKEYAVLYVSASADEYRESGDVKMTVADVIPPGAPKVYQVSDKSTVIQGKTEANAQVSAKVKGKTIASGKANGKGEYKLKISRQKAGTVISVTAKDKAGNISKAKVVTVLDKTPPHAPKVNTVTNKSTAVKGKAEPNAAITVKAGKKTIGTGKANKKGAFSVKIKKQKANTVLAVIAKDKAGNTSKASKIKVKKAK</sequence>
<dbReference type="InterPro" id="IPR034084">
    <property type="entry name" value="Thermitase-like_dom"/>
</dbReference>
<dbReference type="CDD" id="cd07484">
    <property type="entry name" value="Peptidases_S8_Thermitase_like"/>
    <property type="match status" value="1"/>
</dbReference>
<evidence type="ECO:0000256" key="8">
    <source>
        <dbReference type="ARBA" id="ARBA00022837"/>
    </source>
</evidence>
<feature type="domain" description="Bacterial Ig" evidence="11">
    <location>
        <begin position="728"/>
        <end position="792"/>
    </location>
</feature>
<dbReference type="InterPro" id="IPR041498">
    <property type="entry name" value="Big_6"/>
</dbReference>
<feature type="active site" description="Charge relay system" evidence="9">
    <location>
        <position position="488"/>
    </location>
</feature>
<evidence type="ECO:0000256" key="4">
    <source>
        <dbReference type="ARBA" id="ARBA00022525"/>
    </source>
</evidence>
<dbReference type="Gene3D" id="3.40.50.200">
    <property type="entry name" value="Peptidase S8/S53 domain"/>
    <property type="match status" value="1"/>
</dbReference>
<evidence type="ECO:0000256" key="1">
    <source>
        <dbReference type="ARBA" id="ARBA00001913"/>
    </source>
</evidence>
<evidence type="ECO:0000259" key="11">
    <source>
        <dbReference type="Pfam" id="PF17936"/>
    </source>
</evidence>
<dbReference type="InterPro" id="IPR013783">
    <property type="entry name" value="Ig-like_fold"/>
</dbReference>
<evidence type="ECO:0000256" key="3">
    <source>
        <dbReference type="ARBA" id="ARBA00011073"/>
    </source>
</evidence>
<dbReference type="Pfam" id="PF17936">
    <property type="entry name" value="Big_6"/>
    <property type="match status" value="4"/>
</dbReference>
<dbReference type="GO" id="GO:0006508">
    <property type="term" value="P:proteolysis"/>
    <property type="evidence" value="ECO:0007669"/>
    <property type="project" value="UniProtKB-KW"/>
</dbReference>
<feature type="domain" description="Peptidase S8/S53" evidence="10">
    <location>
        <begin position="445"/>
        <end position="695"/>
    </location>
</feature>
<dbReference type="PROSITE" id="PS51892">
    <property type="entry name" value="SUBTILASE"/>
    <property type="match status" value="1"/>
</dbReference>
<dbReference type="InterPro" id="IPR036852">
    <property type="entry name" value="Peptidase_S8/S53_dom_sf"/>
</dbReference>
<dbReference type="InterPro" id="IPR023828">
    <property type="entry name" value="Peptidase_S8_Ser-AS"/>
</dbReference>
<dbReference type="AlphaFoldDB" id="A0AA90EUL8"/>
<keyword evidence="6 9" id="KW-0378">Hydrolase</keyword>
<evidence type="ECO:0000313" key="12">
    <source>
        <dbReference type="EMBL" id="MCY9282012.1"/>
    </source>
</evidence>
<dbReference type="PROSITE" id="PS00137">
    <property type="entry name" value="SUBTILASE_HIS"/>
    <property type="match status" value="1"/>
</dbReference>
<feature type="domain" description="Bacterial Ig" evidence="11">
    <location>
        <begin position="799"/>
        <end position="880"/>
    </location>
</feature>
<dbReference type="GO" id="GO:0004252">
    <property type="term" value="F:serine-type endopeptidase activity"/>
    <property type="evidence" value="ECO:0007669"/>
    <property type="project" value="UniProtKB-UniRule"/>
</dbReference>
<dbReference type="Gene3D" id="2.60.40.10">
    <property type="entry name" value="Immunoglobulins"/>
    <property type="match status" value="4"/>
</dbReference>
<gene>
    <name evidence="12" type="ORF">MOE73_18270</name>
</gene>
<reference evidence="12" key="1">
    <citation type="submission" date="2022-02" db="EMBL/GenBank/DDBJ databases">
        <title>Crop Bioprotection Bacillus Genome Sequencing.</title>
        <authorList>
            <person name="Dunlap C."/>
        </authorList>
    </citation>
    <scope>NUCLEOTIDE SEQUENCE</scope>
    <source>
        <strain evidence="12">T20C14</strain>
    </source>
</reference>
<feature type="active site" description="Charge relay system" evidence="9">
    <location>
        <position position="453"/>
    </location>
</feature>
<dbReference type="EMBL" id="JALAXI010000017">
    <property type="protein sequence ID" value="MCY9282012.1"/>
    <property type="molecule type" value="Genomic_DNA"/>
</dbReference>
<dbReference type="Proteomes" id="UP001066455">
    <property type="component" value="Unassembled WGS sequence"/>
</dbReference>
<dbReference type="PROSITE" id="PS00138">
    <property type="entry name" value="SUBTILASE_SER"/>
    <property type="match status" value="1"/>
</dbReference>
<dbReference type="InterPro" id="IPR050131">
    <property type="entry name" value="Peptidase_S8_subtilisin-like"/>
</dbReference>
<comment type="subcellular location">
    <subcellularLocation>
        <location evidence="2">Secreted</location>
    </subcellularLocation>
</comment>
<feature type="domain" description="Bacterial Ig" evidence="11">
    <location>
        <begin position="884"/>
        <end position="963"/>
    </location>
</feature>
<keyword evidence="7 9" id="KW-0720">Serine protease</keyword>
<evidence type="ECO:0000313" key="13">
    <source>
        <dbReference type="Proteomes" id="UP001066455"/>
    </source>
</evidence>
<evidence type="ECO:0000256" key="7">
    <source>
        <dbReference type="ARBA" id="ARBA00022825"/>
    </source>
</evidence>
<proteinExistence type="inferred from homology"/>